<organism evidence="2 3">
    <name type="scientific">Blastococcus aggregatus</name>
    <dbReference type="NCBI Taxonomy" id="38502"/>
    <lineage>
        <taxon>Bacteria</taxon>
        <taxon>Bacillati</taxon>
        <taxon>Actinomycetota</taxon>
        <taxon>Actinomycetes</taxon>
        <taxon>Geodermatophilales</taxon>
        <taxon>Geodermatophilaceae</taxon>
        <taxon>Blastococcus</taxon>
    </lineage>
</organism>
<dbReference type="EMBL" id="OBQI01000003">
    <property type="protein sequence ID" value="SOC49676.1"/>
    <property type="molecule type" value="Genomic_DNA"/>
</dbReference>
<name>A0A285V9F0_9ACTN</name>
<keyword evidence="3" id="KW-1185">Reference proteome</keyword>
<reference evidence="3" key="1">
    <citation type="submission" date="2017-08" db="EMBL/GenBank/DDBJ databases">
        <authorList>
            <person name="Varghese N."/>
            <person name="Submissions S."/>
        </authorList>
    </citation>
    <scope>NUCLEOTIDE SEQUENCE [LARGE SCALE GENOMIC DNA]</scope>
    <source>
        <strain evidence="3">DSM 4725</strain>
    </source>
</reference>
<sequence>MEFMAIVERRPLHRFVCIPVLDAGAALPDREDPQAFATDLVARTLGVPAAEVQVSTQHALLGQTLVPTTTADVEVLHDDGSWRAAQQSGWLKQWHGSWAPLVSYRADGIAWTRAVHTSRMRRPLTGAPAIPTPRRRAAPDPKPTL</sequence>
<gene>
    <name evidence="2" type="ORF">SAMN05660748_2408</name>
</gene>
<evidence type="ECO:0000313" key="3">
    <source>
        <dbReference type="Proteomes" id="UP000219435"/>
    </source>
</evidence>
<evidence type="ECO:0000313" key="2">
    <source>
        <dbReference type="EMBL" id="SOC49676.1"/>
    </source>
</evidence>
<dbReference type="RefSeq" id="WP_097195219.1">
    <property type="nucleotide sequence ID" value="NZ_OBQI01000003.1"/>
</dbReference>
<dbReference type="Proteomes" id="UP000219435">
    <property type="component" value="Unassembled WGS sequence"/>
</dbReference>
<accession>A0A285V9F0</accession>
<dbReference type="AlphaFoldDB" id="A0A285V9F0"/>
<protein>
    <submittedName>
        <fullName evidence="2">Uncharacterized protein</fullName>
    </submittedName>
</protein>
<dbReference type="OrthoDB" id="3871583at2"/>
<evidence type="ECO:0000256" key="1">
    <source>
        <dbReference type="SAM" id="MobiDB-lite"/>
    </source>
</evidence>
<proteinExistence type="predicted"/>
<feature type="region of interest" description="Disordered" evidence="1">
    <location>
        <begin position="122"/>
        <end position="145"/>
    </location>
</feature>